<organism evidence="1 2">
    <name type="scientific">Rossellomorea pakistanensis</name>
    <dbReference type="NCBI Taxonomy" id="992288"/>
    <lineage>
        <taxon>Bacteria</taxon>
        <taxon>Bacillati</taxon>
        <taxon>Bacillota</taxon>
        <taxon>Bacilli</taxon>
        <taxon>Bacillales</taxon>
        <taxon>Bacillaceae</taxon>
        <taxon>Rossellomorea</taxon>
    </lineage>
</organism>
<sequence length="109" mass="12483">MIRPIPVSLLIHEVTYEEPIPDDGWSEESYKPAITLKNVRVESSSNIKRTNTGEQILYKSLLIVDVVNSSPIPEFKEKSKVTFNGDVMYVNKVNPIHAFTLHHYEIELT</sequence>
<comment type="caution">
    <text evidence="1">The sequence shown here is derived from an EMBL/GenBank/DDBJ whole genome shotgun (WGS) entry which is preliminary data.</text>
</comment>
<evidence type="ECO:0000313" key="2">
    <source>
        <dbReference type="Proteomes" id="UP001646157"/>
    </source>
</evidence>
<dbReference type="EMBL" id="JAFBDZ010000002">
    <property type="protein sequence ID" value="MBM7585846.1"/>
    <property type="molecule type" value="Genomic_DNA"/>
</dbReference>
<name>A0ABS2NDC1_9BACI</name>
<dbReference type="RefSeq" id="WP_205172616.1">
    <property type="nucleotide sequence ID" value="NZ_JAFBDZ010000002.1"/>
</dbReference>
<protein>
    <recommendedName>
        <fullName evidence="3">Minor capsid protein</fullName>
    </recommendedName>
</protein>
<keyword evidence="2" id="KW-1185">Reference proteome</keyword>
<dbReference type="InterPro" id="IPR019612">
    <property type="entry name" value="Minor_capsid_put"/>
</dbReference>
<dbReference type="Pfam" id="PF10665">
    <property type="entry name" value="Minor_capsid_1"/>
    <property type="match status" value="1"/>
</dbReference>
<evidence type="ECO:0000313" key="1">
    <source>
        <dbReference type="EMBL" id="MBM7585846.1"/>
    </source>
</evidence>
<dbReference type="Proteomes" id="UP001646157">
    <property type="component" value="Unassembled WGS sequence"/>
</dbReference>
<reference evidence="1 2" key="1">
    <citation type="submission" date="2021-01" db="EMBL/GenBank/DDBJ databases">
        <title>Genomic Encyclopedia of Type Strains, Phase IV (KMG-IV): sequencing the most valuable type-strain genomes for metagenomic binning, comparative biology and taxonomic classification.</title>
        <authorList>
            <person name="Goeker M."/>
        </authorList>
    </citation>
    <scope>NUCLEOTIDE SEQUENCE [LARGE SCALE GENOMIC DNA]</scope>
    <source>
        <strain evidence="1 2">DSM 24834</strain>
    </source>
</reference>
<evidence type="ECO:0008006" key="3">
    <source>
        <dbReference type="Google" id="ProtNLM"/>
    </source>
</evidence>
<proteinExistence type="predicted"/>
<gene>
    <name evidence="1" type="ORF">JOC86_002388</name>
</gene>
<accession>A0ABS2NDC1</accession>